<comment type="function">
    <text evidence="10">Regulatory subunit of the dolichol-phosphate mannose (DPM) synthase complex; essential for the ER localization.</text>
</comment>
<keyword evidence="5 10" id="KW-0256">Endoplasmic reticulum</keyword>
<evidence type="ECO:0000256" key="6">
    <source>
        <dbReference type="ARBA" id="ARBA00022989"/>
    </source>
</evidence>
<comment type="function">
    <text evidence="8">Regulates the biosynthesis of dolichol phosphate-mannose. Regulatory subunit of the dolichol-phosphate mannose (DPM) synthase complex; essential for the ER localization and stable expression of DPM1. Part of the glycosylphosphatidylinositol-N-acetylglucosaminyltransferase (GPI-GnT) complex that catalyzes the transfer of N-acetylglucosamine from UDP-N-acetylglucosamine to phosphatidylinositol and participates in the first step of GPI biosynthesis. May act by regulating the GPI-GNT complex.</text>
</comment>
<dbReference type="GO" id="GO:0030234">
    <property type="term" value="F:enzyme regulator activity"/>
    <property type="evidence" value="ECO:0007669"/>
    <property type="project" value="UniProtKB-UniRule"/>
</dbReference>
<protein>
    <recommendedName>
        <fullName evidence="3 10">Dolichol phosphate-mannose biosynthesis regulatory protein</fullName>
    </recommendedName>
</protein>
<evidence type="ECO:0000256" key="3">
    <source>
        <dbReference type="ARBA" id="ARBA00018157"/>
    </source>
</evidence>
<evidence type="ECO:0000256" key="4">
    <source>
        <dbReference type="ARBA" id="ARBA00022692"/>
    </source>
</evidence>
<proteinExistence type="inferred from homology"/>
<feature type="transmembrane region" description="Helical" evidence="10">
    <location>
        <begin position="12"/>
        <end position="33"/>
    </location>
</feature>
<dbReference type="GO" id="GO:0006506">
    <property type="term" value="P:GPI anchor biosynthetic process"/>
    <property type="evidence" value="ECO:0007669"/>
    <property type="project" value="TreeGrafter"/>
</dbReference>
<organism evidence="11 12">
    <name type="scientific">Anopheles atroparvus</name>
    <name type="common">European mosquito</name>
    <dbReference type="NCBI Taxonomy" id="41427"/>
    <lineage>
        <taxon>Eukaryota</taxon>
        <taxon>Metazoa</taxon>
        <taxon>Ecdysozoa</taxon>
        <taxon>Arthropoda</taxon>
        <taxon>Hexapoda</taxon>
        <taxon>Insecta</taxon>
        <taxon>Pterygota</taxon>
        <taxon>Neoptera</taxon>
        <taxon>Endopterygota</taxon>
        <taxon>Diptera</taxon>
        <taxon>Nematocera</taxon>
        <taxon>Culicoidea</taxon>
        <taxon>Culicidae</taxon>
        <taxon>Anophelinae</taxon>
        <taxon>Anopheles</taxon>
    </lineage>
</organism>
<evidence type="ECO:0000313" key="12">
    <source>
        <dbReference type="Proteomes" id="UP000075880"/>
    </source>
</evidence>
<dbReference type="AlphaFoldDB" id="A0AAG5DDC9"/>
<accession>A0AAG5DDC9</accession>
<feature type="transmembrane region" description="Helical" evidence="10">
    <location>
        <begin position="39"/>
        <end position="63"/>
    </location>
</feature>
<reference evidence="11" key="1">
    <citation type="submission" date="2024-04" db="UniProtKB">
        <authorList>
            <consortium name="EnsemblMetazoa"/>
        </authorList>
    </citation>
    <scope>IDENTIFICATION</scope>
    <source>
        <strain evidence="11">EBRO</strain>
    </source>
</reference>
<keyword evidence="4 10" id="KW-0812">Transmembrane</keyword>
<evidence type="ECO:0000256" key="9">
    <source>
        <dbReference type="ARBA" id="ARBA00046896"/>
    </source>
</evidence>
<evidence type="ECO:0000256" key="2">
    <source>
        <dbReference type="ARBA" id="ARBA00005478"/>
    </source>
</evidence>
<keyword evidence="12" id="KW-1185">Reference proteome</keyword>
<evidence type="ECO:0000256" key="5">
    <source>
        <dbReference type="ARBA" id="ARBA00022824"/>
    </source>
</evidence>
<evidence type="ECO:0000256" key="8">
    <source>
        <dbReference type="ARBA" id="ARBA00045174"/>
    </source>
</evidence>
<dbReference type="PANTHER" id="PTHR15039">
    <property type="entry name" value="DOLICHOL PHOSPHATE-MANNOSE BIOSYNTHESIS REGULATORY PROTEIN"/>
    <property type="match status" value="1"/>
</dbReference>
<dbReference type="InterPro" id="IPR009914">
    <property type="entry name" value="DPM2"/>
</dbReference>
<dbReference type="PANTHER" id="PTHR15039:SF11">
    <property type="entry name" value="DOLICHOL PHOSPHATE-MANNOSE BIOSYNTHESIS REGULATORY PROTEIN"/>
    <property type="match status" value="1"/>
</dbReference>
<comment type="subcellular location">
    <subcellularLocation>
        <location evidence="1 10">Endoplasmic reticulum membrane</location>
        <topology evidence="1 10">Multi-pass membrane protein</topology>
    </subcellularLocation>
</comment>
<evidence type="ECO:0000256" key="10">
    <source>
        <dbReference type="RuleBase" id="RU365084"/>
    </source>
</evidence>
<dbReference type="Pfam" id="PF07297">
    <property type="entry name" value="DPM2"/>
    <property type="match status" value="1"/>
</dbReference>
<comment type="pathway">
    <text evidence="10">Protein modification; protein glycosylation.</text>
</comment>
<dbReference type="Proteomes" id="UP000075880">
    <property type="component" value="Unassembled WGS sequence"/>
</dbReference>
<dbReference type="EnsemblMetazoa" id="ENSAATROPT009862">
    <property type="protein sequence ID" value="ENSAATROPP008920"/>
    <property type="gene ID" value="ENSAATROPG008032"/>
</dbReference>
<dbReference type="GO" id="GO:0033185">
    <property type="term" value="C:dolichol-phosphate-mannose synthase complex"/>
    <property type="evidence" value="ECO:0007669"/>
    <property type="project" value="TreeGrafter"/>
</dbReference>
<dbReference type="GO" id="GO:0005789">
    <property type="term" value="C:endoplasmic reticulum membrane"/>
    <property type="evidence" value="ECO:0007669"/>
    <property type="project" value="UniProtKB-SubCell"/>
</dbReference>
<comment type="similarity">
    <text evidence="2 10">Belongs to the DPM2 family.</text>
</comment>
<dbReference type="GO" id="GO:0180047">
    <property type="term" value="P:dolichol phosphate mannose biosynthetic process"/>
    <property type="evidence" value="ECO:0007669"/>
    <property type="project" value="InterPro"/>
</dbReference>
<comment type="subunit">
    <text evidence="9">Component of the dolichol-phosphate mannose (DPM) synthase complex composed of DPM1, DPM2 and DPM3; in the complex interacts directly with DPM3. Component of the glycosylphosphatidylinositol-N-acetylglucosaminyltransferase (GPI-GnT) complex composed at least by PIGA, PIGC, PIGH, PIGP, PIGQ, PIGY and DPM2. Interacts with PIGA, PIGC and PIGQ.</text>
</comment>
<evidence type="ECO:0000256" key="1">
    <source>
        <dbReference type="ARBA" id="ARBA00004477"/>
    </source>
</evidence>
<evidence type="ECO:0000313" key="11">
    <source>
        <dbReference type="EnsemblMetazoa" id="ENSAATROPP008920"/>
    </source>
</evidence>
<keyword evidence="7 10" id="KW-0472">Membrane</keyword>
<keyword evidence="6 10" id="KW-1133">Transmembrane helix</keyword>
<evidence type="ECO:0000256" key="7">
    <source>
        <dbReference type="ARBA" id="ARBA00023136"/>
    </source>
</evidence>
<sequence length="77" mass="8653">MASNAALGKLILAATFSVFFYYVFWVAVLPFMVIDSKSWIYSLFPPMKFAFFVPAVFGVVLLGGKMNNAQIFKLFIV</sequence>
<name>A0AAG5DDC9_ANOAO</name>